<organism evidence="1 2">
    <name type="scientific">Gordonia prachuapensis</name>
    <dbReference type="NCBI Taxonomy" id="3115651"/>
    <lineage>
        <taxon>Bacteria</taxon>
        <taxon>Bacillati</taxon>
        <taxon>Actinomycetota</taxon>
        <taxon>Actinomycetes</taxon>
        <taxon>Mycobacteriales</taxon>
        <taxon>Gordoniaceae</taxon>
        <taxon>Gordonia</taxon>
    </lineage>
</organism>
<dbReference type="Gene3D" id="2.30.110.10">
    <property type="entry name" value="Electron Transport, Fmn-binding Protein, Chain A"/>
    <property type="match status" value="1"/>
</dbReference>
<proteinExistence type="predicted"/>
<evidence type="ECO:0000313" key="2">
    <source>
        <dbReference type="Proteomes" id="UP001335729"/>
    </source>
</evidence>
<reference evidence="1 2" key="1">
    <citation type="submission" date="2024-01" db="EMBL/GenBank/DDBJ databases">
        <title>Draft genome sequence of Gordonia sp. PKS22-38.</title>
        <authorList>
            <person name="Suphannarot A."/>
            <person name="Mingma R."/>
        </authorList>
    </citation>
    <scope>NUCLEOTIDE SEQUENCE [LARGE SCALE GENOMIC DNA]</scope>
    <source>
        <strain evidence="1 2">PKS22-38</strain>
    </source>
</reference>
<comment type="caution">
    <text evidence="1">The sequence shown here is derived from an EMBL/GenBank/DDBJ whole genome shotgun (WGS) entry which is preliminary data.</text>
</comment>
<evidence type="ECO:0008006" key="3">
    <source>
        <dbReference type="Google" id="ProtNLM"/>
    </source>
</evidence>
<accession>A0ABU7MNH0</accession>
<dbReference type="Proteomes" id="UP001335729">
    <property type="component" value="Unassembled WGS sequence"/>
</dbReference>
<dbReference type="InterPro" id="IPR012349">
    <property type="entry name" value="Split_barrel_FMN-bd"/>
</dbReference>
<dbReference type="EMBL" id="JAZDUE010000001">
    <property type="protein sequence ID" value="MEE4021867.1"/>
    <property type="molecule type" value="Genomic_DNA"/>
</dbReference>
<name>A0ABU7MNH0_9ACTN</name>
<sequence>MTSPDAPQKMKYQDAANRLVRGVLATPGLHTLVSGRLLTLYVMGRTTGRRYTLPVAYSRVGDTLLIGTHFPWRRNLVTGTPIEIRLRRHRHTADVEAFTDEADVVAHYGEICRDQPQFAKMNNVTIHPDGTPDADDLHRLYGVGARSFRLTPR</sequence>
<dbReference type="RefSeq" id="WP_330503166.1">
    <property type="nucleotide sequence ID" value="NZ_JAZDUE010000001.1"/>
</dbReference>
<evidence type="ECO:0000313" key="1">
    <source>
        <dbReference type="EMBL" id="MEE4021867.1"/>
    </source>
</evidence>
<protein>
    <recommendedName>
        <fullName evidence="3">Deazaflavin-dependent oxidoreductase, nitroreductase family</fullName>
    </recommendedName>
</protein>
<keyword evidence="2" id="KW-1185">Reference proteome</keyword>
<gene>
    <name evidence="1" type="ORF">V1Y59_02160</name>
</gene>